<dbReference type="Pfam" id="PF04055">
    <property type="entry name" value="Radical_SAM"/>
    <property type="match status" value="1"/>
</dbReference>
<organism evidence="8 9">
    <name type="scientific">Desulfonema magnum</name>
    <dbReference type="NCBI Taxonomy" id="45655"/>
    <lineage>
        <taxon>Bacteria</taxon>
        <taxon>Pseudomonadati</taxon>
        <taxon>Thermodesulfobacteriota</taxon>
        <taxon>Desulfobacteria</taxon>
        <taxon>Desulfobacterales</taxon>
        <taxon>Desulfococcaceae</taxon>
        <taxon>Desulfonema</taxon>
    </lineage>
</organism>
<dbReference type="EMBL" id="CP061800">
    <property type="protein sequence ID" value="QTA89768.1"/>
    <property type="molecule type" value="Genomic_DNA"/>
</dbReference>
<dbReference type="Gene3D" id="3.40.50.280">
    <property type="entry name" value="Cobalamin-binding domain"/>
    <property type="match status" value="1"/>
</dbReference>
<evidence type="ECO:0000256" key="4">
    <source>
        <dbReference type="ARBA" id="ARBA00023004"/>
    </source>
</evidence>
<evidence type="ECO:0000256" key="5">
    <source>
        <dbReference type="ARBA" id="ARBA00023014"/>
    </source>
</evidence>
<dbReference type="InterPro" id="IPR034466">
    <property type="entry name" value="Methyltransferase_Class_B"/>
</dbReference>
<dbReference type="SUPFAM" id="SSF52242">
    <property type="entry name" value="Cobalamin (vitamin B12)-binding domain"/>
    <property type="match status" value="1"/>
</dbReference>
<dbReference type="KEGG" id="dmm:dnm_058250"/>
<evidence type="ECO:0000256" key="3">
    <source>
        <dbReference type="ARBA" id="ARBA00022723"/>
    </source>
</evidence>
<dbReference type="GO" id="GO:0003824">
    <property type="term" value="F:catalytic activity"/>
    <property type="evidence" value="ECO:0007669"/>
    <property type="project" value="InterPro"/>
</dbReference>
<comment type="cofactor">
    <cofactor evidence="1">
        <name>[4Fe-4S] cluster</name>
        <dbReference type="ChEBI" id="CHEBI:49883"/>
    </cofactor>
</comment>
<reference evidence="8" key="1">
    <citation type="journal article" date="2021" name="Microb. Physiol.">
        <title>Proteogenomic Insights into the Physiology of Marine, Sulfate-Reducing, Filamentous Desulfonema limicola and Desulfonema magnum.</title>
        <authorList>
            <person name="Schnaars V."/>
            <person name="Wohlbrand L."/>
            <person name="Scheve S."/>
            <person name="Hinrichs C."/>
            <person name="Reinhardt R."/>
            <person name="Rabus R."/>
        </authorList>
    </citation>
    <scope>NUCLEOTIDE SEQUENCE</scope>
    <source>
        <strain evidence="8">4be13</strain>
    </source>
</reference>
<dbReference type="SFLD" id="SFLDS00029">
    <property type="entry name" value="Radical_SAM"/>
    <property type="match status" value="1"/>
</dbReference>
<dbReference type="Pfam" id="PF02310">
    <property type="entry name" value="B12-binding"/>
    <property type="match status" value="1"/>
</dbReference>
<proteinExistence type="predicted"/>
<dbReference type="Gene3D" id="3.80.30.20">
    <property type="entry name" value="tm_1862 like domain"/>
    <property type="match status" value="1"/>
</dbReference>
<dbReference type="CDD" id="cd02068">
    <property type="entry name" value="radical_SAM_B12_BD"/>
    <property type="match status" value="1"/>
</dbReference>
<accession>A0A975BQI4</accession>
<dbReference type="SUPFAM" id="SSF102114">
    <property type="entry name" value="Radical SAM enzymes"/>
    <property type="match status" value="1"/>
</dbReference>
<dbReference type="SFLD" id="SFLDG01123">
    <property type="entry name" value="methyltransferase_(Class_B)"/>
    <property type="match status" value="1"/>
</dbReference>
<dbReference type="Proteomes" id="UP000663722">
    <property type="component" value="Chromosome"/>
</dbReference>
<dbReference type="PROSITE" id="PS51918">
    <property type="entry name" value="RADICAL_SAM"/>
    <property type="match status" value="1"/>
</dbReference>
<dbReference type="AlphaFoldDB" id="A0A975BQI4"/>
<evidence type="ECO:0000259" key="7">
    <source>
        <dbReference type="PROSITE" id="PS51918"/>
    </source>
</evidence>
<evidence type="ECO:0000256" key="1">
    <source>
        <dbReference type="ARBA" id="ARBA00001966"/>
    </source>
</evidence>
<dbReference type="SFLD" id="SFLDG01082">
    <property type="entry name" value="B12-binding_domain_containing"/>
    <property type="match status" value="1"/>
</dbReference>
<dbReference type="PANTHER" id="PTHR43409">
    <property type="entry name" value="ANAEROBIC MAGNESIUM-PROTOPORPHYRIN IX MONOMETHYL ESTER CYCLASE-RELATED"/>
    <property type="match status" value="1"/>
</dbReference>
<dbReference type="GO" id="GO:0051539">
    <property type="term" value="F:4 iron, 4 sulfur cluster binding"/>
    <property type="evidence" value="ECO:0007669"/>
    <property type="project" value="UniProtKB-KW"/>
</dbReference>
<dbReference type="InterPro" id="IPR036724">
    <property type="entry name" value="Cobalamin-bd_sf"/>
</dbReference>
<dbReference type="CDD" id="cd01335">
    <property type="entry name" value="Radical_SAM"/>
    <property type="match status" value="1"/>
</dbReference>
<dbReference type="GO" id="GO:0046872">
    <property type="term" value="F:metal ion binding"/>
    <property type="evidence" value="ECO:0007669"/>
    <property type="project" value="UniProtKB-KW"/>
</dbReference>
<evidence type="ECO:0000256" key="2">
    <source>
        <dbReference type="ARBA" id="ARBA00022691"/>
    </source>
</evidence>
<evidence type="ECO:0000259" key="6">
    <source>
        <dbReference type="PROSITE" id="PS51332"/>
    </source>
</evidence>
<dbReference type="SMART" id="SM00729">
    <property type="entry name" value="Elp3"/>
    <property type="match status" value="1"/>
</dbReference>
<dbReference type="PROSITE" id="PS51332">
    <property type="entry name" value="B12_BINDING"/>
    <property type="match status" value="1"/>
</dbReference>
<sequence>MTDILLIQPPIRDFYLTAKRTIPYGLTCIAAALRAAGFSTELFDSLATSKSRIIDLPGELAYLKEYYPKPDVSPFALFHHFRHFGYSFEHIGKTVRESGAFLVGISSLFTAYSDEAIETARIVKKFHPKCKIVLGGHHPTALPEKVMQYSEVDFVLRGEGEVSMPLLAGSLKFETGNSKLGAIPGIVFRRDDGALHINEPAMMETLDDYPLPAADLVKHSFYKRRKKGSSVIMSSRGCPMKCSYCSVGSSVLKYRRRSVESVLREMENAVTQYHAGFIDFEDENLSLERKWFLKLLYEIKVRFGEADLELRAMNGLFPPSLDEEMIGMMKDAGFKTLNLSLGTTSEDQLKKFQRPDVRKAVESVICIAEKYGLEVVCYIIAGAPGQNADASLSDIRYLGQKGVLAGVSVFYPAPGSPDFELCSELGILPDHFSMMRSSALPLSHTTTRLESATLLRLGRILNFMKSLADQGISVPSPSRFIKDDMTDLHDRREAGRQLLRWFLYDSKIRGVTPDGEVFEHKISTELTKKFTQFVDI</sequence>
<dbReference type="InterPro" id="IPR058240">
    <property type="entry name" value="rSAM_sf"/>
</dbReference>
<keyword evidence="5" id="KW-0411">Iron-sulfur</keyword>
<evidence type="ECO:0000313" key="9">
    <source>
        <dbReference type="Proteomes" id="UP000663722"/>
    </source>
</evidence>
<keyword evidence="4" id="KW-0408">Iron</keyword>
<dbReference type="PANTHER" id="PTHR43409:SF16">
    <property type="entry name" value="SLR0320 PROTEIN"/>
    <property type="match status" value="1"/>
</dbReference>
<dbReference type="InterPro" id="IPR006638">
    <property type="entry name" value="Elp3/MiaA/NifB-like_rSAM"/>
</dbReference>
<dbReference type="InterPro" id="IPR023404">
    <property type="entry name" value="rSAM_horseshoe"/>
</dbReference>
<dbReference type="InterPro" id="IPR007197">
    <property type="entry name" value="rSAM"/>
</dbReference>
<feature type="domain" description="Radical SAM core" evidence="7">
    <location>
        <begin position="224"/>
        <end position="453"/>
    </location>
</feature>
<dbReference type="InterPro" id="IPR051198">
    <property type="entry name" value="BchE-like"/>
</dbReference>
<feature type="domain" description="B12-binding" evidence="6">
    <location>
        <begin position="2"/>
        <end position="178"/>
    </location>
</feature>
<name>A0A975BQI4_9BACT</name>
<keyword evidence="3" id="KW-0479">Metal-binding</keyword>
<dbReference type="RefSeq" id="WP_207678249.1">
    <property type="nucleotide sequence ID" value="NZ_CP061800.1"/>
</dbReference>
<dbReference type="GO" id="GO:0031419">
    <property type="term" value="F:cobalamin binding"/>
    <property type="evidence" value="ECO:0007669"/>
    <property type="project" value="InterPro"/>
</dbReference>
<dbReference type="GO" id="GO:0005829">
    <property type="term" value="C:cytosol"/>
    <property type="evidence" value="ECO:0007669"/>
    <property type="project" value="TreeGrafter"/>
</dbReference>
<keyword evidence="2" id="KW-0949">S-adenosyl-L-methionine</keyword>
<protein>
    <submittedName>
        <fullName evidence="8">Cobalamin-binding radical SAM protein</fullName>
    </submittedName>
</protein>
<evidence type="ECO:0000313" key="8">
    <source>
        <dbReference type="EMBL" id="QTA89768.1"/>
    </source>
</evidence>
<gene>
    <name evidence="8" type="ORF">dnm_058250</name>
</gene>
<dbReference type="InterPro" id="IPR006158">
    <property type="entry name" value="Cobalamin-bd"/>
</dbReference>
<keyword evidence="9" id="KW-1185">Reference proteome</keyword>